<accession>A0A1D1V9W3</accession>
<reference evidence="1 2" key="1">
    <citation type="journal article" date="2016" name="Nat. Commun.">
        <title>Extremotolerant tardigrade genome and improved radiotolerance of human cultured cells by tardigrade-unique protein.</title>
        <authorList>
            <person name="Hashimoto T."/>
            <person name="Horikawa D.D."/>
            <person name="Saito Y."/>
            <person name="Kuwahara H."/>
            <person name="Kozuka-Hata H."/>
            <person name="Shin-I T."/>
            <person name="Minakuchi Y."/>
            <person name="Ohishi K."/>
            <person name="Motoyama A."/>
            <person name="Aizu T."/>
            <person name="Enomoto A."/>
            <person name="Kondo K."/>
            <person name="Tanaka S."/>
            <person name="Hara Y."/>
            <person name="Koshikawa S."/>
            <person name="Sagara H."/>
            <person name="Miura T."/>
            <person name="Yokobori S."/>
            <person name="Miyagawa K."/>
            <person name="Suzuki Y."/>
            <person name="Kubo T."/>
            <person name="Oyama M."/>
            <person name="Kohara Y."/>
            <person name="Fujiyama A."/>
            <person name="Arakawa K."/>
            <person name="Katayama T."/>
            <person name="Toyoda A."/>
            <person name="Kunieda T."/>
        </authorList>
    </citation>
    <scope>NUCLEOTIDE SEQUENCE [LARGE SCALE GENOMIC DNA]</scope>
    <source>
        <strain evidence="1 2">YOKOZUNA-1</strain>
    </source>
</reference>
<sequence>MVSNPGVARDRYVETSCRSLQGHKVKVSPSFVQKGSLLETRRPNEFGSAYHDNGASCEILAAEELVVLAELQRPVRSLGSDNTSEISESPLLFQISCDPAIKIHTV</sequence>
<proteinExistence type="predicted"/>
<comment type="caution">
    <text evidence="1">The sequence shown here is derived from an EMBL/GenBank/DDBJ whole genome shotgun (WGS) entry which is preliminary data.</text>
</comment>
<evidence type="ECO:0000313" key="1">
    <source>
        <dbReference type="EMBL" id="GAU98424.1"/>
    </source>
</evidence>
<dbReference type="AlphaFoldDB" id="A0A1D1V9W3"/>
<gene>
    <name evidence="1" type="primary">RvY_09576-1</name>
    <name evidence="1" type="synonym">RvY_09576.1</name>
    <name evidence="1" type="ORF">RvY_09576</name>
</gene>
<protein>
    <submittedName>
        <fullName evidence="1">Uncharacterized protein</fullName>
    </submittedName>
</protein>
<evidence type="ECO:0000313" key="2">
    <source>
        <dbReference type="Proteomes" id="UP000186922"/>
    </source>
</evidence>
<keyword evidence="2" id="KW-1185">Reference proteome</keyword>
<dbReference type="Proteomes" id="UP000186922">
    <property type="component" value="Unassembled WGS sequence"/>
</dbReference>
<dbReference type="EMBL" id="BDGG01000004">
    <property type="protein sequence ID" value="GAU98424.1"/>
    <property type="molecule type" value="Genomic_DNA"/>
</dbReference>
<organism evidence="1 2">
    <name type="scientific">Ramazzottius varieornatus</name>
    <name type="common">Water bear</name>
    <name type="synonym">Tardigrade</name>
    <dbReference type="NCBI Taxonomy" id="947166"/>
    <lineage>
        <taxon>Eukaryota</taxon>
        <taxon>Metazoa</taxon>
        <taxon>Ecdysozoa</taxon>
        <taxon>Tardigrada</taxon>
        <taxon>Eutardigrada</taxon>
        <taxon>Parachela</taxon>
        <taxon>Hypsibioidea</taxon>
        <taxon>Ramazzottiidae</taxon>
        <taxon>Ramazzottius</taxon>
    </lineage>
</organism>
<name>A0A1D1V9W3_RAMVA</name>